<dbReference type="InterPro" id="IPR010148">
    <property type="entry name" value="CRISPR-assoc_prot_CT1975"/>
</dbReference>
<protein>
    <submittedName>
        <fullName evidence="1">Type I-E CRISPR-associated protein Cas7/Cse4/CasC</fullName>
    </submittedName>
</protein>
<dbReference type="RefSeq" id="WP_148696510.1">
    <property type="nucleotide sequence ID" value="NZ_CP017834.1"/>
</dbReference>
<proteinExistence type="predicted"/>
<dbReference type="EMBL" id="CP017834">
    <property type="protein sequence ID" value="APJ02802.1"/>
    <property type="molecule type" value="Genomic_DNA"/>
</dbReference>
<reference evidence="1 2" key="1">
    <citation type="submission" date="2016-10" db="EMBL/GenBank/DDBJ databases">
        <title>Silvanigrella aquatica sp. nov., isolated from a freshwater lake located in the Black Forest, Germany, description of Silvanigrellaceae fam. nov., Silvanigrellales ord. nov., reclassification of the order Bdellovibrionales in the class Oligoflexia, reclassification of the families Bacteriovoracaceae and Halobacteriovoraceae in the new order Bacteriovoracales ord. nov., and reclassification of the family Pseudobacteriovoracaceae in the order Oligoflexiales.</title>
        <authorList>
            <person name="Hahn M.W."/>
            <person name="Schmidt J."/>
            <person name="Koll U."/>
            <person name="Rohde M."/>
            <person name="Verbag S."/>
            <person name="Pitt A."/>
            <person name="Nakai R."/>
            <person name="Naganuma T."/>
            <person name="Lang E."/>
        </authorList>
    </citation>
    <scope>NUCLEOTIDE SEQUENCE [LARGE SCALE GENOMIC DNA]</scope>
    <source>
        <strain evidence="1 2">MWH-Nonnen-W8red</strain>
    </source>
</reference>
<dbReference type="KEGG" id="saqi:AXG55_02220"/>
<dbReference type="Proteomes" id="UP000184731">
    <property type="component" value="Chromosome"/>
</dbReference>
<accession>A0A1L4CXX1</accession>
<organism evidence="1 2">
    <name type="scientific">Silvanigrella aquatica</name>
    <dbReference type="NCBI Taxonomy" id="1915309"/>
    <lineage>
        <taxon>Bacteria</taxon>
        <taxon>Pseudomonadati</taxon>
        <taxon>Bdellovibrionota</taxon>
        <taxon>Oligoflexia</taxon>
        <taxon>Silvanigrellales</taxon>
        <taxon>Silvanigrellaceae</taxon>
        <taxon>Silvanigrella</taxon>
    </lineage>
</organism>
<evidence type="ECO:0000313" key="1">
    <source>
        <dbReference type="EMBL" id="APJ02802.1"/>
    </source>
</evidence>
<sequence>MFFEISVLQQFSGINLNRDDTNLLKTIDFGGFKRQRVSSQCWKNAIRKHDEFFSNINYDHGIRTKKMASEIFNLAGKEFDTEKNRKSVNEFLKNVGLGEMEVQRKQKNKGPTLFEAENNEFDKLKTLFFTSEKELALATQILKKQNFDPVSSAKEFNKERLNFPLAPDISLFGRMAASEVTLNVESAVQFAHAISTNEILIEDDFYTALDDLANSAERADAGASMMGYTQIASPCFYRYACISMETLFKNLNNDKELTLKCVNSFIETFVNAIPTGKKNSTAPSTYPDSVLISYSKKQPINLVNAFLKPVRMERHSKISLAEKSSFQLFEYLEKLNDLFEWEKERKNICYSLFAEALNIKQEKSSLKIPIVGSKFSENLNQFLKENIWSK</sequence>
<gene>
    <name evidence="1" type="ORF">AXG55_02220</name>
</gene>
<dbReference type="AlphaFoldDB" id="A0A1L4CXX1"/>
<dbReference type="Pfam" id="PF09344">
    <property type="entry name" value="Cas_CT1975"/>
    <property type="match status" value="1"/>
</dbReference>
<keyword evidence="2" id="KW-1185">Reference proteome</keyword>
<dbReference type="STRING" id="1915309.AXG55_02220"/>
<evidence type="ECO:0000313" key="2">
    <source>
        <dbReference type="Proteomes" id="UP000184731"/>
    </source>
</evidence>
<dbReference type="OrthoDB" id="5291250at2"/>
<name>A0A1L4CXX1_9BACT</name>
<dbReference type="NCBIfam" id="TIGR01869">
    <property type="entry name" value="casC_Cse4"/>
    <property type="match status" value="1"/>
</dbReference>